<dbReference type="Pfam" id="PF01163">
    <property type="entry name" value="RIO1"/>
    <property type="match status" value="1"/>
</dbReference>
<dbReference type="GO" id="GO:0005524">
    <property type="term" value="F:ATP binding"/>
    <property type="evidence" value="ECO:0007669"/>
    <property type="project" value="UniProtKB-KW"/>
</dbReference>
<dbReference type="InParanoid" id="E1ZQR8"/>
<dbReference type="InterPro" id="IPR036390">
    <property type="entry name" value="WH_DNA-bd_sf"/>
</dbReference>
<evidence type="ECO:0000256" key="2">
    <source>
        <dbReference type="ARBA" id="ARBA00009196"/>
    </source>
</evidence>
<keyword evidence="4" id="KW-0723">Serine/threonine-protein kinase</keyword>
<proteinExistence type="inferred from homology"/>
<name>E1ZQR8_CHLVA</name>
<dbReference type="InterPro" id="IPR000687">
    <property type="entry name" value="RIO_kinase"/>
</dbReference>
<keyword evidence="17" id="KW-1185">Reference proteome</keyword>
<dbReference type="Gene3D" id="1.10.10.10">
    <property type="entry name" value="Winged helix-like DNA-binding domain superfamily/Winged helix DNA-binding domain"/>
    <property type="match status" value="1"/>
</dbReference>
<keyword evidence="5" id="KW-0808">Transferase</keyword>
<evidence type="ECO:0000256" key="14">
    <source>
        <dbReference type="ARBA" id="ARBA00068837"/>
    </source>
</evidence>
<dbReference type="GO" id="GO:0030490">
    <property type="term" value="P:maturation of SSU-rRNA"/>
    <property type="evidence" value="ECO:0007669"/>
    <property type="project" value="TreeGrafter"/>
</dbReference>
<comment type="cofactor">
    <cofactor evidence="1">
        <name>Mg(2+)</name>
        <dbReference type="ChEBI" id="CHEBI:18420"/>
    </cofactor>
</comment>
<dbReference type="InterPro" id="IPR011009">
    <property type="entry name" value="Kinase-like_dom_sf"/>
</dbReference>
<dbReference type="InterPro" id="IPR030484">
    <property type="entry name" value="Rio2"/>
</dbReference>
<dbReference type="InterPro" id="IPR018934">
    <property type="entry name" value="RIO_dom"/>
</dbReference>
<dbReference type="Gene3D" id="3.30.200.20">
    <property type="entry name" value="Phosphorylase Kinase, domain 1"/>
    <property type="match status" value="1"/>
</dbReference>
<dbReference type="PANTHER" id="PTHR45852:SF1">
    <property type="entry name" value="SERINE_THREONINE-PROTEIN KINASE RIO2"/>
    <property type="match status" value="1"/>
</dbReference>
<dbReference type="InterPro" id="IPR015285">
    <property type="entry name" value="RIO2_wHTH_N"/>
</dbReference>
<dbReference type="GeneID" id="17351289"/>
<dbReference type="SMART" id="SM00090">
    <property type="entry name" value="RIO"/>
    <property type="match status" value="1"/>
</dbReference>
<feature type="non-terminal residue" evidence="16">
    <location>
        <position position="1"/>
    </location>
</feature>
<comment type="catalytic activity">
    <reaction evidence="12">
        <text>L-seryl-[protein] + ATP = O-phospho-L-seryl-[protein] + ADP + H(+)</text>
        <dbReference type="Rhea" id="RHEA:17989"/>
        <dbReference type="Rhea" id="RHEA-COMP:9863"/>
        <dbReference type="Rhea" id="RHEA-COMP:11604"/>
        <dbReference type="ChEBI" id="CHEBI:15378"/>
        <dbReference type="ChEBI" id="CHEBI:29999"/>
        <dbReference type="ChEBI" id="CHEBI:30616"/>
        <dbReference type="ChEBI" id="CHEBI:83421"/>
        <dbReference type="ChEBI" id="CHEBI:456216"/>
        <dbReference type="EC" id="2.7.11.1"/>
    </reaction>
</comment>
<evidence type="ECO:0000256" key="8">
    <source>
        <dbReference type="ARBA" id="ARBA00022777"/>
    </source>
</evidence>
<dbReference type="eggNOG" id="KOG2268">
    <property type="taxonomic scope" value="Eukaryota"/>
</dbReference>
<dbReference type="GO" id="GO:0030688">
    <property type="term" value="C:preribosome, small subunit precursor"/>
    <property type="evidence" value="ECO:0007669"/>
    <property type="project" value="TreeGrafter"/>
</dbReference>
<dbReference type="EMBL" id="GL433860">
    <property type="protein sequence ID" value="EFN51844.1"/>
    <property type="molecule type" value="Genomic_DNA"/>
</dbReference>
<evidence type="ECO:0000256" key="11">
    <source>
        <dbReference type="ARBA" id="ARBA00047899"/>
    </source>
</evidence>
<evidence type="ECO:0000313" key="17">
    <source>
        <dbReference type="Proteomes" id="UP000008141"/>
    </source>
</evidence>
<dbReference type="FunCoup" id="E1ZQR8">
    <property type="interactions" value="1928"/>
</dbReference>
<protein>
    <recommendedName>
        <fullName evidence="13">Serine/threonine-protein kinase RIO2</fullName>
        <ecNumber evidence="3">2.7.11.1</ecNumber>
    </recommendedName>
    <alternativeName>
        <fullName evidence="14">Serine/threonine-protein kinase rio2</fullName>
    </alternativeName>
</protein>
<dbReference type="GO" id="GO:0005829">
    <property type="term" value="C:cytosol"/>
    <property type="evidence" value="ECO:0007669"/>
    <property type="project" value="TreeGrafter"/>
</dbReference>
<evidence type="ECO:0000259" key="15">
    <source>
        <dbReference type="SMART" id="SM00090"/>
    </source>
</evidence>
<evidence type="ECO:0000256" key="4">
    <source>
        <dbReference type="ARBA" id="ARBA00022527"/>
    </source>
</evidence>
<dbReference type="SUPFAM" id="SSF46785">
    <property type="entry name" value="Winged helix' DNA-binding domain"/>
    <property type="match status" value="1"/>
</dbReference>
<dbReference type="GO" id="GO:0005634">
    <property type="term" value="C:nucleus"/>
    <property type="evidence" value="ECO:0007669"/>
    <property type="project" value="TreeGrafter"/>
</dbReference>
<keyword evidence="7" id="KW-0547">Nucleotide-binding</keyword>
<dbReference type="InterPro" id="IPR036388">
    <property type="entry name" value="WH-like_DNA-bd_sf"/>
</dbReference>
<reference evidence="16 17" key="1">
    <citation type="journal article" date="2010" name="Plant Cell">
        <title>The Chlorella variabilis NC64A genome reveals adaptation to photosymbiosis, coevolution with viruses, and cryptic sex.</title>
        <authorList>
            <person name="Blanc G."/>
            <person name="Duncan G."/>
            <person name="Agarkova I."/>
            <person name="Borodovsky M."/>
            <person name="Gurnon J."/>
            <person name="Kuo A."/>
            <person name="Lindquist E."/>
            <person name="Lucas S."/>
            <person name="Pangilinan J."/>
            <person name="Polle J."/>
            <person name="Salamov A."/>
            <person name="Terry A."/>
            <person name="Yamada T."/>
            <person name="Dunigan D.D."/>
            <person name="Grigoriev I.V."/>
            <person name="Claverie J.M."/>
            <person name="Van Etten J.L."/>
        </authorList>
    </citation>
    <scope>NUCLEOTIDE SEQUENCE [LARGE SCALE GENOMIC DNA]</scope>
    <source>
        <strain evidence="16 17">NC64A</strain>
    </source>
</reference>
<keyword evidence="10" id="KW-0460">Magnesium</keyword>
<evidence type="ECO:0000256" key="1">
    <source>
        <dbReference type="ARBA" id="ARBA00001946"/>
    </source>
</evidence>
<keyword evidence="8" id="KW-0418">Kinase</keyword>
<evidence type="ECO:0000256" key="5">
    <source>
        <dbReference type="ARBA" id="ARBA00022679"/>
    </source>
</evidence>
<evidence type="ECO:0000256" key="3">
    <source>
        <dbReference type="ARBA" id="ARBA00012513"/>
    </source>
</evidence>
<gene>
    <name evidence="16" type="ORF">CHLNCDRAFT_27453</name>
</gene>
<dbReference type="RefSeq" id="XP_005843946.1">
    <property type="nucleotide sequence ID" value="XM_005843884.1"/>
</dbReference>
<keyword evidence="6" id="KW-0479">Metal-binding</keyword>
<comment type="catalytic activity">
    <reaction evidence="11">
        <text>L-threonyl-[protein] + ATP = O-phospho-L-threonyl-[protein] + ADP + H(+)</text>
        <dbReference type="Rhea" id="RHEA:46608"/>
        <dbReference type="Rhea" id="RHEA-COMP:11060"/>
        <dbReference type="Rhea" id="RHEA-COMP:11605"/>
        <dbReference type="ChEBI" id="CHEBI:15378"/>
        <dbReference type="ChEBI" id="CHEBI:30013"/>
        <dbReference type="ChEBI" id="CHEBI:30616"/>
        <dbReference type="ChEBI" id="CHEBI:61977"/>
        <dbReference type="ChEBI" id="CHEBI:456216"/>
        <dbReference type="EC" id="2.7.11.1"/>
    </reaction>
</comment>
<dbReference type="FunFam" id="3.30.200.20:FF:000052">
    <property type="entry name" value="Serine/threonine-protein kinase RIO2"/>
    <property type="match status" value="1"/>
</dbReference>
<dbReference type="PANTHER" id="PTHR45852">
    <property type="entry name" value="SER/THR-PROTEIN KINASE RIO2"/>
    <property type="match status" value="1"/>
</dbReference>
<evidence type="ECO:0000313" key="16">
    <source>
        <dbReference type="EMBL" id="EFN51844.1"/>
    </source>
</evidence>
<comment type="similarity">
    <text evidence="2">Belongs to the protein kinase superfamily. RIO-type Ser/Thr kinase family.</text>
</comment>
<dbReference type="AlphaFoldDB" id="E1ZQR8"/>
<dbReference type="GO" id="GO:0046872">
    <property type="term" value="F:metal ion binding"/>
    <property type="evidence" value="ECO:0007669"/>
    <property type="project" value="UniProtKB-KW"/>
</dbReference>
<dbReference type="STRING" id="554065.E1ZQR8"/>
<organism evidence="17">
    <name type="scientific">Chlorella variabilis</name>
    <name type="common">Green alga</name>
    <dbReference type="NCBI Taxonomy" id="554065"/>
    <lineage>
        <taxon>Eukaryota</taxon>
        <taxon>Viridiplantae</taxon>
        <taxon>Chlorophyta</taxon>
        <taxon>core chlorophytes</taxon>
        <taxon>Trebouxiophyceae</taxon>
        <taxon>Chlorellales</taxon>
        <taxon>Chlorellaceae</taxon>
        <taxon>Chlorella clade</taxon>
        <taxon>Chlorella</taxon>
    </lineage>
</organism>
<dbReference type="SUPFAM" id="SSF56112">
    <property type="entry name" value="Protein kinase-like (PK-like)"/>
    <property type="match status" value="1"/>
</dbReference>
<evidence type="ECO:0000256" key="12">
    <source>
        <dbReference type="ARBA" id="ARBA00048679"/>
    </source>
</evidence>
<feature type="domain" description="RIO kinase" evidence="15">
    <location>
        <begin position="63"/>
        <end position="282"/>
    </location>
</feature>
<dbReference type="FunFam" id="1.10.10.10:FF:000053">
    <property type="entry name" value="Serine/threonine-protein kinase RIO2"/>
    <property type="match status" value="1"/>
</dbReference>
<dbReference type="EC" id="2.7.11.1" evidence="3"/>
<dbReference type="KEGG" id="cvr:CHLNCDRAFT_27453"/>
<dbReference type="Pfam" id="PF09202">
    <property type="entry name" value="Rio2_N"/>
    <property type="match status" value="1"/>
</dbReference>
<dbReference type="OrthoDB" id="10258631at2759"/>
<dbReference type="Gene3D" id="1.10.510.10">
    <property type="entry name" value="Transferase(Phosphotransferase) domain 1"/>
    <property type="match status" value="1"/>
</dbReference>
<evidence type="ECO:0000256" key="13">
    <source>
        <dbReference type="ARBA" id="ARBA00068353"/>
    </source>
</evidence>
<accession>E1ZQR8</accession>
<dbReference type="GO" id="GO:0004674">
    <property type="term" value="F:protein serine/threonine kinase activity"/>
    <property type="evidence" value="ECO:0007669"/>
    <property type="project" value="UniProtKB-KW"/>
</dbReference>
<evidence type="ECO:0000256" key="9">
    <source>
        <dbReference type="ARBA" id="ARBA00022840"/>
    </source>
</evidence>
<keyword evidence="9" id="KW-0067">ATP-binding</keyword>
<evidence type="ECO:0000256" key="7">
    <source>
        <dbReference type="ARBA" id="ARBA00022741"/>
    </source>
</evidence>
<evidence type="ECO:0000256" key="6">
    <source>
        <dbReference type="ARBA" id="ARBA00022723"/>
    </source>
</evidence>
<dbReference type="Proteomes" id="UP000008141">
    <property type="component" value="Unassembled WGS sequence"/>
</dbReference>
<sequence length="392" mass="44241">KLDVNVLRYLTKEDFRVLTAVEMGQKNHEIVPCSLIDSIAGLKHGGTFKCLKHLLRNKLVHHDNSKYDGYRLTYLGYDYLAIKALVNRGAIAGVGRQIGVGKESDIFEVMALKLHRLGRTSFSRAVKNKRDYLGKGNHFSWLYLSRLAALKEFAFMKALGEHGLPVPKAIDNNRHAVLMSLLDAYPLVQVRQLSNPRKVYAHLMDMLSKLAGLGLVHCDYNEFNLLVNDKEELTLIDFPQMVSVSHPNAQELFERDVECIVRFFRLVALVIPLRNDCRLHTSPATAHTAFKPPGCSKKLGYVPEQDEELEVIRPTFEVLHFPAAHASQQKDEFAGWISHPFCRVRWLPSWAALTSSCEHRGSSGSTKTCWTGVVHGWVGCTYLVLGLDLMYA</sequence>
<dbReference type="CDD" id="cd05144">
    <property type="entry name" value="RIO2_C"/>
    <property type="match status" value="1"/>
</dbReference>
<evidence type="ECO:0000256" key="10">
    <source>
        <dbReference type="ARBA" id="ARBA00022842"/>
    </source>
</evidence>